<gene>
    <name evidence="9" type="ORF">CVLEPA_LOCUS953</name>
</gene>
<evidence type="ECO:0000259" key="8">
    <source>
        <dbReference type="PROSITE" id="PS00388"/>
    </source>
</evidence>
<dbReference type="PROSITE" id="PS51475">
    <property type="entry name" value="PROTEASOME_ALPHA_2"/>
    <property type="match status" value="1"/>
</dbReference>
<dbReference type="EMBL" id="CAWYQH010000001">
    <property type="protein sequence ID" value="CAK8671926.1"/>
    <property type="molecule type" value="Genomic_DNA"/>
</dbReference>
<keyword evidence="4 6" id="KW-0539">Nucleus</keyword>
<dbReference type="Pfam" id="PF00227">
    <property type="entry name" value="Proteasome"/>
    <property type="match status" value="1"/>
</dbReference>
<dbReference type="InterPro" id="IPR050115">
    <property type="entry name" value="Proteasome_alpha"/>
</dbReference>
<evidence type="ECO:0000256" key="6">
    <source>
        <dbReference type="RuleBase" id="RU000551"/>
    </source>
</evidence>
<evidence type="ECO:0000256" key="7">
    <source>
        <dbReference type="SAM" id="MobiDB-lite"/>
    </source>
</evidence>
<comment type="similarity">
    <text evidence="5 6">Belongs to the peptidase T1A family.</text>
</comment>
<dbReference type="InterPro" id="IPR029055">
    <property type="entry name" value="Ntn_hydrolases_N"/>
</dbReference>
<dbReference type="Pfam" id="PF10584">
    <property type="entry name" value="Proteasome_A_N"/>
    <property type="match status" value="1"/>
</dbReference>
<proteinExistence type="inferred from homology"/>
<evidence type="ECO:0000313" key="10">
    <source>
        <dbReference type="Proteomes" id="UP001642483"/>
    </source>
</evidence>
<dbReference type="PROSITE" id="PS00854">
    <property type="entry name" value="PROTEASOME_BETA_1"/>
    <property type="match status" value="1"/>
</dbReference>
<dbReference type="Proteomes" id="UP001642483">
    <property type="component" value="Unassembled WGS sequence"/>
</dbReference>
<dbReference type="PROSITE" id="PS00388">
    <property type="entry name" value="PROTEASOME_ALPHA_1"/>
    <property type="match status" value="1"/>
</dbReference>
<accession>A0ABP0EXY9</accession>
<dbReference type="InterPro" id="IPR001353">
    <property type="entry name" value="Proteasome_sua/b"/>
</dbReference>
<evidence type="ECO:0000256" key="1">
    <source>
        <dbReference type="ARBA" id="ARBA00011656"/>
    </source>
</evidence>
<comment type="subcellular location">
    <subcellularLocation>
        <location evidence="6">Cytoplasm</location>
    </subcellularLocation>
    <subcellularLocation>
        <location evidence="6">Nucleus</location>
    </subcellularLocation>
</comment>
<reference evidence="9 10" key="1">
    <citation type="submission" date="2024-02" db="EMBL/GenBank/DDBJ databases">
        <authorList>
            <person name="Daric V."/>
            <person name="Darras S."/>
        </authorList>
    </citation>
    <scope>NUCLEOTIDE SEQUENCE [LARGE SCALE GENOMIC DNA]</scope>
</reference>
<feature type="domain" description="Proteasome alpha-type subunits" evidence="8">
    <location>
        <begin position="5"/>
        <end position="27"/>
    </location>
</feature>
<evidence type="ECO:0000256" key="4">
    <source>
        <dbReference type="ARBA" id="ARBA00023242"/>
    </source>
</evidence>
<keyword evidence="10" id="KW-1185">Reference proteome</keyword>
<organism evidence="9 10">
    <name type="scientific">Clavelina lepadiformis</name>
    <name type="common">Light-bulb sea squirt</name>
    <name type="synonym">Ascidia lepadiformis</name>
    <dbReference type="NCBI Taxonomy" id="159417"/>
    <lineage>
        <taxon>Eukaryota</taxon>
        <taxon>Metazoa</taxon>
        <taxon>Chordata</taxon>
        <taxon>Tunicata</taxon>
        <taxon>Ascidiacea</taxon>
        <taxon>Aplousobranchia</taxon>
        <taxon>Clavelinidae</taxon>
        <taxon>Clavelina</taxon>
    </lineage>
</organism>
<dbReference type="InterPro" id="IPR023332">
    <property type="entry name" value="Proteasome_alpha-type"/>
</dbReference>
<evidence type="ECO:0000256" key="5">
    <source>
        <dbReference type="PROSITE-ProRule" id="PRU00808"/>
    </source>
</evidence>
<name>A0ABP0EXY9_CLALP</name>
<dbReference type="SUPFAM" id="SSF56235">
    <property type="entry name" value="N-terminal nucleophile aminohydrolases (Ntn hydrolases)"/>
    <property type="match status" value="1"/>
</dbReference>
<dbReference type="NCBIfam" id="NF003075">
    <property type="entry name" value="PRK03996.1"/>
    <property type="match status" value="1"/>
</dbReference>
<dbReference type="PANTHER" id="PTHR11599">
    <property type="entry name" value="PROTEASOME SUBUNIT ALPHA/BETA"/>
    <property type="match status" value="1"/>
</dbReference>
<keyword evidence="2 6" id="KW-0963">Cytoplasm</keyword>
<evidence type="ECO:0000256" key="2">
    <source>
        <dbReference type="ARBA" id="ARBA00022490"/>
    </source>
</evidence>
<dbReference type="InterPro" id="IPR000426">
    <property type="entry name" value="Proteasome_asu_N"/>
</dbReference>
<evidence type="ECO:0000313" key="9">
    <source>
        <dbReference type="EMBL" id="CAK8671926.1"/>
    </source>
</evidence>
<comment type="caution">
    <text evidence="9">The sequence shown here is derived from an EMBL/GenBank/DDBJ whole genome shotgun (WGS) entry which is preliminary data.</text>
</comment>
<sequence>MSRRYDSRTTIFSPEGRLYQVEYAMEAIGHAGTCLGILANDGIVLAAEKRNVHKLLDDVFLSDKIYTLDDNIACSVAGITSDANVLVADLRRIAQRFKLSYQESIPVEQLVTNLCDIKQAYTQFGGLRPFGISVLYMGWDKHYGFQLYMSDPSGNYGGWKGTCIGNNSQAAISMLKQEYKEDETNLNDALKLAIKVLSKTLDTTKLTSERVEMATLTRQDDRTVITILNSATLTKLCNEYEEEKARLEAEKKAKEKATPSKAKK</sequence>
<dbReference type="SMART" id="SM00948">
    <property type="entry name" value="Proteasome_A_N"/>
    <property type="match status" value="1"/>
</dbReference>
<dbReference type="InterPro" id="IPR016050">
    <property type="entry name" value="Proteasome_bsu_CS"/>
</dbReference>
<comment type="subunit">
    <text evidence="1">The 26S proteasome consists of a 20S proteasome core and two 19S regulatory subunits. The 20S proteasome core is a barrel-shaped complex made of 28 subunits that are arranged in four stacked rings. The two outer rings are each formed by seven alpha subunits, and the two inner rings are formed by seven beta subunits. The proteolytic activity is exerted by three beta-subunits PSMB5, PSMB6 and PSMB7.</text>
</comment>
<protein>
    <recommendedName>
        <fullName evidence="6">Proteasome subunit alpha type</fullName>
    </recommendedName>
</protein>
<dbReference type="CDD" id="cd03752">
    <property type="entry name" value="proteasome_alpha_type_4"/>
    <property type="match status" value="1"/>
</dbReference>
<feature type="compositionally biased region" description="Basic and acidic residues" evidence="7">
    <location>
        <begin position="244"/>
        <end position="258"/>
    </location>
</feature>
<feature type="region of interest" description="Disordered" evidence="7">
    <location>
        <begin position="244"/>
        <end position="264"/>
    </location>
</feature>
<evidence type="ECO:0000256" key="3">
    <source>
        <dbReference type="ARBA" id="ARBA00022942"/>
    </source>
</evidence>
<keyword evidence="3 5" id="KW-0647">Proteasome</keyword>
<dbReference type="Gene3D" id="3.60.20.10">
    <property type="entry name" value="Glutamine Phosphoribosylpyrophosphate, subunit 1, domain 1"/>
    <property type="match status" value="1"/>
</dbReference>